<evidence type="ECO:0000313" key="5">
    <source>
        <dbReference type="EnsemblPlants" id="PGSC0003DMT400013924"/>
    </source>
</evidence>
<feature type="domain" description="Isopenicillin N synthase-like Fe(2+) 2OG dioxygenase" evidence="4">
    <location>
        <begin position="3"/>
        <end position="62"/>
    </location>
</feature>
<dbReference type="Proteomes" id="UP000011115">
    <property type="component" value="Unassembled WGS sequence"/>
</dbReference>
<dbReference type="InterPro" id="IPR050295">
    <property type="entry name" value="Plant_2OG-oxidoreductases"/>
</dbReference>
<evidence type="ECO:0000259" key="4">
    <source>
        <dbReference type="Pfam" id="PF03171"/>
    </source>
</evidence>
<dbReference type="GO" id="GO:0046872">
    <property type="term" value="F:metal ion binding"/>
    <property type="evidence" value="ECO:0007669"/>
    <property type="project" value="UniProtKB-KW"/>
</dbReference>
<keyword evidence="2" id="KW-0560">Oxidoreductase</keyword>
<dbReference type="OMA" id="EYETEYM"/>
<evidence type="ECO:0000256" key="1">
    <source>
        <dbReference type="ARBA" id="ARBA00022723"/>
    </source>
</evidence>
<dbReference type="SUPFAM" id="SSF51197">
    <property type="entry name" value="Clavaminate synthase-like"/>
    <property type="match status" value="1"/>
</dbReference>
<proteinExistence type="predicted"/>
<dbReference type="AlphaFoldDB" id="M1A3H1"/>
<dbReference type="EnsemblPlants" id="PGSC0003DMT400013924">
    <property type="protein sequence ID" value="PGSC0003DMT400013924"/>
    <property type="gene ID" value="PGSC0003DMG400005451"/>
</dbReference>
<evidence type="ECO:0000256" key="2">
    <source>
        <dbReference type="ARBA" id="ARBA00023002"/>
    </source>
</evidence>
<dbReference type="Pfam" id="PF03171">
    <property type="entry name" value="2OG-FeII_Oxy"/>
    <property type="match status" value="1"/>
</dbReference>
<keyword evidence="3" id="KW-0408">Iron</keyword>
<dbReference type="InterPro" id="IPR027443">
    <property type="entry name" value="IPNS-like_sf"/>
</dbReference>
<keyword evidence="1" id="KW-0479">Metal-binding</keyword>
<dbReference type="HOGENOM" id="CLU_010119_8_6_1"/>
<dbReference type="GO" id="GO:0016491">
    <property type="term" value="F:oxidoreductase activity"/>
    <property type="evidence" value="ECO:0007669"/>
    <property type="project" value="UniProtKB-KW"/>
</dbReference>
<dbReference type="Gene3D" id="2.60.120.330">
    <property type="entry name" value="B-lactam Antibiotic, Isopenicillin N Synthase, Chain"/>
    <property type="match status" value="1"/>
</dbReference>
<dbReference type="Gramene" id="PGSC0003DMT400013924">
    <property type="protein sequence ID" value="PGSC0003DMT400013924"/>
    <property type="gene ID" value="PGSC0003DMG400005451"/>
</dbReference>
<dbReference type="eggNOG" id="KOG0143">
    <property type="taxonomic scope" value="Eukaryota"/>
</dbReference>
<reference evidence="6" key="1">
    <citation type="journal article" date="2011" name="Nature">
        <title>Genome sequence and analysis of the tuber crop potato.</title>
        <authorList>
            <consortium name="The Potato Genome Sequencing Consortium"/>
        </authorList>
    </citation>
    <scope>NUCLEOTIDE SEQUENCE [LARGE SCALE GENOMIC DNA]</scope>
    <source>
        <strain evidence="6">cv. DM1-3 516 R44</strain>
    </source>
</reference>
<dbReference type="PANTHER" id="PTHR47991">
    <property type="entry name" value="OXOGLUTARATE/IRON-DEPENDENT DIOXYGENASE"/>
    <property type="match status" value="1"/>
</dbReference>
<protein>
    <submittedName>
        <fullName evidence="5">Leucoanthocyanidin dioxygenase</fullName>
    </submittedName>
</protein>
<dbReference type="STRING" id="4113.M1A3H1"/>
<keyword evidence="6" id="KW-1185">Reference proteome</keyword>
<reference evidence="5" key="2">
    <citation type="submission" date="2015-06" db="UniProtKB">
        <authorList>
            <consortium name="EnsemblPlants"/>
        </authorList>
    </citation>
    <scope>IDENTIFICATION</scope>
    <source>
        <strain evidence="5">DM1-3 516 R44</strain>
    </source>
</reference>
<organism evidence="5 6">
    <name type="scientific">Solanum tuberosum</name>
    <name type="common">Potato</name>
    <dbReference type="NCBI Taxonomy" id="4113"/>
    <lineage>
        <taxon>Eukaryota</taxon>
        <taxon>Viridiplantae</taxon>
        <taxon>Streptophyta</taxon>
        <taxon>Embryophyta</taxon>
        <taxon>Tracheophyta</taxon>
        <taxon>Spermatophyta</taxon>
        <taxon>Magnoliopsida</taxon>
        <taxon>eudicotyledons</taxon>
        <taxon>Gunneridae</taxon>
        <taxon>Pentapetalae</taxon>
        <taxon>asterids</taxon>
        <taxon>lamiids</taxon>
        <taxon>Solanales</taxon>
        <taxon>Solanaceae</taxon>
        <taxon>Solanoideae</taxon>
        <taxon>Solaneae</taxon>
        <taxon>Solanum</taxon>
    </lineage>
</organism>
<evidence type="ECO:0000256" key="3">
    <source>
        <dbReference type="ARBA" id="ARBA00023004"/>
    </source>
</evidence>
<dbReference type="InterPro" id="IPR044861">
    <property type="entry name" value="IPNS-like_FE2OG_OXY"/>
</dbReference>
<accession>M1A3H1</accession>
<dbReference type="PaxDb" id="4113-PGSC0003DMT400013924"/>
<evidence type="ECO:0000313" key="6">
    <source>
        <dbReference type="Proteomes" id="UP000011115"/>
    </source>
</evidence>
<name>M1A3H1_SOLTU</name>
<sequence>MDNGIPGLQIKHNQTWYSVPHVPGTFIVNLGDYLEVLSNGKYKSVEHRAVVNAEAARISIAVGHGPKMDAIVQPASPLIKEKSESKYRPIVYKDYIRDQQSTIKRGKSALHEIMNNNI</sequence>
<dbReference type="InParanoid" id="M1A3H1"/>